<dbReference type="EMBL" id="LFTY01000002">
    <property type="protein sequence ID" value="KMW57401.1"/>
    <property type="molecule type" value="Genomic_DNA"/>
</dbReference>
<feature type="region of interest" description="Disordered" evidence="1">
    <location>
        <begin position="1"/>
        <end position="25"/>
    </location>
</feature>
<dbReference type="AlphaFoldDB" id="A0A0J9E3K7"/>
<accession>A0A0J9E3K7</accession>
<organism evidence="2 3">
    <name type="scientific">Candidatus Rhodobacter oscarellae</name>
    <dbReference type="NCBI Taxonomy" id="1675527"/>
    <lineage>
        <taxon>Bacteria</taxon>
        <taxon>Pseudomonadati</taxon>
        <taxon>Pseudomonadota</taxon>
        <taxon>Alphaproteobacteria</taxon>
        <taxon>Rhodobacterales</taxon>
        <taxon>Rhodobacter group</taxon>
        <taxon>Rhodobacter</taxon>
    </lineage>
</organism>
<sequence length="162" mass="18107">MFQRNSLGNLDAARQGDRRNTADLTAEPGDYQTWGLRFGAEYIALLADGEALLRRNAVTDATVMSFDYSNPFPMVLDLPRRKGGYNWMHAGRNLSAAEAGHISDADFFGGVDYVMEPFVATNQRALRFIQTTYGPGLLERFEILDQSELWTLYGRKDAAATD</sequence>
<gene>
    <name evidence="2" type="ORF">AIOL_002364</name>
</gene>
<name>A0A0J9E3K7_9RHOB</name>
<evidence type="ECO:0000256" key="1">
    <source>
        <dbReference type="SAM" id="MobiDB-lite"/>
    </source>
</evidence>
<dbReference type="RefSeq" id="WP_152912500.1">
    <property type="nucleotide sequence ID" value="NZ_LFTY01000002.1"/>
</dbReference>
<dbReference type="STRING" id="1675527.AIOL_002364"/>
<protein>
    <submittedName>
        <fullName evidence="2">Uncharacterized protein</fullName>
    </submittedName>
</protein>
<proteinExistence type="predicted"/>
<reference evidence="2 3" key="1">
    <citation type="submission" date="2015-06" db="EMBL/GenBank/DDBJ databases">
        <title>Draft genome sequence of an Alphaproteobacteria species associated to the Mediterranean sponge Oscarella lobularis.</title>
        <authorList>
            <person name="Jourda C."/>
            <person name="Santini S."/>
            <person name="Claverie J.-M."/>
        </authorList>
    </citation>
    <scope>NUCLEOTIDE SEQUENCE [LARGE SCALE GENOMIC DNA]</scope>
    <source>
        <strain evidence="2">IGS</strain>
    </source>
</reference>
<comment type="caution">
    <text evidence="2">The sequence shown here is derived from an EMBL/GenBank/DDBJ whole genome shotgun (WGS) entry which is preliminary data.</text>
</comment>
<evidence type="ECO:0000313" key="3">
    <source>
        <dbReference type="Proteomes" id="UP000037178"/>
    </source>
</evidence>
<dbReference type="OrthoDB" id="7993201at2"/>
<evidence type="ECO:0000313" key="2">
    <source>
        <dbReference type="EMBL" id="KMW57401.1"/>
    </source>
</evidence>
<dbReference type="Proteomes" id="UP000037178">
    <property type="component" value="Unassembled WGS sequence"/>
</dbReference>
<dbReference type="PATRIC" id="fig|1675527.3.peg.2478"/>
<keyword evidence="3" id="KW-1185">Reference proteome</keyword>